<name>A0ACC1T7E0_9APHY</name>
<sequence>MRCSLLLPVVLCACLAVASPITARQSGITLPFVKKINTTGLPYAIKQDEARIQAFKRGAHPIAVTKDAASAVNVPATNEIISYVTTVGVGTPPTYYDLIVDTGSSFTWVGGNTDNPYVVTSSSVDTGLEFWLIYGSGIAFTEMYHDTVTIGSIGLTSQGVGGAVAAAGFNNMDGILGLGPTDLTDYTLNGVASDFPTVVDTAWSEGLIPAHIVALTTTSPASDYWGIDQSISYDGEPILSTTAGIVDSGTTFIYIATDAYEKYQAATGATLDQTTGLLTITDDQYNNLADLLFEIGGTAFTLTPNAQIWPRSLNSAINGDADSIYLVVRDIGTPTGSGLDFINGQPFLERFYTVYDSIWPSVAFMYTPLTYANIN</sequence>
<dbReference type="Proteomes" id="UP001148662">
    <property type="component" value="Unassembled WGS sequence"/>
</dbReference>
<keyword evidence="2" id="KW-1185">Reference proteome</keyword>
<gene>
    <name evidence="1" type="ORF">NM688_g2824</name>
</gene>
<proteinExistence type="predicted"/>
<protein>
    <submittedName>
        <fullName evidence="1">Uncharacterized protein</fullName>
    </submittedName>
</protein>
<organism evidence="1 2">
    <name type="scientific">Phlebia brevispora</name>
    <dbReference type="NCBI Taxonomy" id="194682"/>
    <lineage>
        <taxon>Eukaryota</taxon>
        <taxon>Fungi</taxon>
        <taxon>Dikarya</taxon>
        <taxon>Basidiomycota</taxon>
        <taxon>Agaricomycotina</taxon>
        <taxon>Agaricomycetes</taxon>
        <taxon>Polyporales</taxon>
        <taxon>Meruliaceae</taxon>
        <taxon>Phlebia</taxon>
    </lineage>
</organism>
<accession>A0ACC1T7E0</accession>
<evidence type="ECO:0000313" key="1">
    <source>
        <dbReference type="EMBL" id="KAJ3554986.1"/>
    </source>
</evidence>
<evidence type="ECO:0000313" key="2">
    <source>
        <dbReference type="Proteomes" id="UP001148662"/>
    </source>
</evidence>
<reference evidence="1" key="1">
    <citation type="submission" date="2022-07" db="EMBL/GenBank/DDBJ databases">
        <title>Genome Sequence of Phlebia brevispora.</title>
        <authorList>
            <person name="Buettner E."/>
        </authorList>
    </citation>
    <scope>NUCLEOTIDE SEQUENCE</scope>
    <source>
        <strain evidence="1">MPL23</strain>
    </source>
</reference>
<comment type="caution">
    <text evidence="1">The sequence shown here is derived from an EMBL/GenBank/DDBJ whole genome shotgun (WGS) entry which is preliminary data.</text>
</comment>
<dbReference type="EMBL" id="JANHOG010000377">
    <property type="protein sequence ID" value="KAJ3554986.1"/>
    <property type="molecule type" value="Genomic_DNA"/>
</dbReference>